<keyword evidence="2" id="KW-1185">Reference proteome</keyword>
<organism evidence="1 2">
    <name type="scientific">Paenibacillus antibioticophila</name>
    <dbReference type="NCBI Taxonomy" id="1274374"/>
    <lineage>
        <taxon>Bacteria</taxon>
        <taxon>Bacillati</taxon>
        <taxon>Bacillota</taxon>
        <taxon>Bacilli</taxon>
        <taxon>Bacillales</taxon>
        <taxon>Paenibacillaceae</taxon>
        <taxon>Paenibacillus</taxon>
    </lineage>
</organism>
<dbReference type="Gene3D" id="2.60.40.3700">
    <property type="match status" value="1"/>
</dbReference>
<reference evidence="1 2" key="1">
    <citation type="submission" date="2021-03" db="EMBL/GenBank/DDBJ databases">
        <title>Antimicrobial resistance genes in bacteria isolated from Japanese honey, and their potential for conferring macrolide and lincosamide resistance in the American foulbrood pathogen Paenibacillus larvae.</title>
        <authorList>
            <person name="Okamoto M."/>
            <person name="Kumagai M."/>
            <person name="Kanamori H."/>
            <person name="Takamatsu D."/>
        </authorList>
    </citation>
    <scope>NUCLEOTIDE SEQUENCE [LARGE SCALE GENOMIC DNA]</scope>
    <source>
        <strain evidence="1 2">J41TS12</strain>
    </source>
</reference>
<name>A0A919XQQ2_9BACL</name>
<evidence type="ECO:0000313" key="1">
    <source>
        <dbReference type="EMBL" id="GIO37506.1"/>
    </source>
</evidence>
<dbReference type="AlphaFoldDB" id="A0A919XQQ2"/>
<gene>
    <name evidence="1" type="ORF">J41TS12_23670</name>
</gene>
<dbReference type="Pfam" id="PF21172">
    <property type="entry name" value="CueP"/>
    <property type="match status" value="1"/>
</dbReference>
<dbReference type="RefSeq" id="WP_212939762.1">
    <property type="nucleotide sequence ID" value="NZ_BORR01000007.1"/>
</dbReference>
<dbReference type="InterPro" id="IPR047808">
    <property type="entry name" value="CueP-like"/>
</dbReference>
<dbReference type="Proteomes" id="UP000681162">
    <property type="component" value="Unassembled WGS sequence"/>
</dbReference>
<proteinExistence type="predicted"/>
<dbReference type="PROSITE" id="PS51257">
    <property type="entry name" value="PROKAR_LIPOPROTEIN"/>
    <property type="match status" value="1"/>
</dbReference>
<dbReference type="NCBIfam" id="NF038094">
    <property type="entry name" value="CueP_fam"/>
    <property type="match status" value="1"/>
</dbReference>
<dbReference type="EMBL" id="BORR01000007">
    <property type="protein sequence ID" value="GIO37506.1"/>
    <property type="molecule type" value="Genomic_DNA"/>
</dbReference>
<sequence>MRNRYLVWLLLIASISLLLSGCTGGKLGKEGTARSAEEIKQMVNDFSTDKLSAEGASITSHQLIVTNLDQSKIAYELPKDEFFVSIAPYINETHPCAIHSLTGCQGEMSSESFAVKVTDQDGNVIMDDTLQAHNNGFIDIWLPRDRKYEVEIGYGDKSGKEEISTFEGDNTCISTMQLS</sequence>
<accession>A0A919XQQ2</accession>
<comment type="caution">
    <text evidence="1">The sequence shown here is derived from an EMBL/GenBank/DDBJ whole genome shotgun (WGS) entry which is preliminary data.</text>
</comment>
<protein>
    <submittedName>
        <fullName evidence="1">Uncharacterized protein</fullName>
    </submittedName>
</protein>
<evidence type="ECO:0000313" key="2">
    <source>
        <dbReference type="Proteomes" id="UP000681162"/>
    </source>
</evidence>